<gene>
    <name evidence="1" type="ORF">FWK35_00017895</name>
</gene>
<dbReference type="Proteomes" id="UP000478052">
    <property type="component" value="Unassembled WGS sequence"/>
</dbReference>
<dbReference type="EMBL" id="VUJU01000242">
    <property type="protein sequence ID" value="KAF0771867.1"/>
    <property type="molecule type" value="Genomic_DNA"/>
</dbReference>
<dbReference type="AlphaFoldDB" id="A0A6G0ZKU3"/>
<keyword evidence="2" id="KW-1185">Reference proteome</keyword>
<protein>
    <submittedName>
        <fullName evidence="1">EF-hand domain-containing protein</fullName>
    </submittedName>
</protein>
<evidence type="ECO:0000313" key="1">
    <source>
        <dbReference type="EMBL" id="KAF0771867.1"/>
    </source>
</evidence>
<dbReference type="Gene3D" id="1.10.238.10">
    <property type="entry name" value="EF-hand"/>
    <property type="match status" value="1"/>
</dbReference>
<sequence length="233" mass="27516">MEHTFKVKRDLWRICNKIREVVNFIKFNFWEYYSIYDVKNTGYVSVFKFKNTLSGPLKSIINLNDEEIQLLVSYFEKSNGQVPYGQFCELIHEPNLPINEELPSNKIIDENVYYTIQDLPRLNIMKKISSNLNISSIFLEPHFEDYEELTNNDGLMTTKQFKDMLYALKIQISPSEMNLIIDKFIVYSYMIDKKQFLDELNWVKNNDPQSIFTDVSIVIAFGNFYCVVTNLVT</sequence>
<organism evidence="1 2">
    <name type="scientific">Aphis craccivora</name>
    <name type="common">Cowpea aphid</name>
    <dbReference type="NCBI Taxonomy" id="307492"/>
    <lineage>
        <taxon>Eukaryota</taxon>
        <taxon>Metazoa</taxon>
        <taxon>Ecdysozoa</taxon>
        <taxon>Arthropoda</taxon>
        <taxon>Hexapoda</taxon>
        <taxon>Insecta</taxon>
        <taxon>Pterygota</taxon>
        <taxon>Neoptera</taxon>
        <taxon>Paraneoptera</taxon>
        <taxon>Hemiptera</taxon>
        <taxon>Sternorrhyncha</taxon>
        <taxon>Aphidomorpha</taxon>
        <taxon>Aphidoidea</taxon>
        <taxon>Aphididae</taxon>
        <taxon>Aphidini</taxon>
        <taxon>Aphis</taxon>
        <taxon>Aphis</taxon>
    </lineage>
</organism>
<dbReference type="SUPFAM" id="SSF47473">
    <property type="entry name" value="EF-hand"/>
    <property type="match status" value="1"/>
</dbReference>
<comment type="caution">
    <text evidence="1">The sequence shown here is derived from an EMBL/GenBank/DDBJ whole genome shotgun (WGS) entry which is preliminary data.</text>
</comment>
<dbReference type="OrthoDB" id="272072at2759"/>
<accession>A0A6G0ZKU3</accession>
<proteinExistence type="predicted"/>
<name>A0A6G0ZKU3_APHCR</name>
<evidence type="ECO:0000313" key="2">
    <source>
        <dbReference type="Proteomes" id="UP000478052"/>
    </source>
</evidence>
<dbReference type="InterPro" id="IPR011992">
    <property type="entry name" value="EF-hand-dom_pair"/>
</dbReference>
<reference evidence="1 2" key="1">
    <citation type="submission" date="2019-08" db="EMBL/GenBank/DDBJ databases">
        <title>Whole genome of Aphis craccivora.</title>
        <authorList>
            <person name="Voronova N.V."/>
            <person name="Shulinski R.S."/>
            <person name="Bandarenka Y.V."/>
            <person name="Zhorov D.G."/>
            <person name="Warner D."/>
        </authorList>
    </citation>
    <scope>NUCLEOTIDE SEQUENCE [LARGE SCALE GENOMIC DNA]</scope>
    <source>
        <strain evidence="1">180601</strain>
        <tissue evidence="1">Whole Body</tissue>
    </source>
</reference>